<dbReference type="GO" id="GO:0080120">
    <property type="term" value="P:CAAX-box protein maturation"/>
    <property type="evidence" value="ECO:0007669"/>
    <property type="project" value="UniProtKB-ARBA"/>
</dbReference>
<dbReference type="GO" id="GO:0008237">
    <property type="term" value="F:metallopeptidase activity"/>
    <property type="evidence" value="ECO:0007669"/>
    <property type="project" value="UniProtKB-KW"/>
</dbReference>
<dbReference type="OrthoDB" id="2194912at2"/>
<dbReference type="RefSeq" id="WP_048356184.1">
    <property type="nucleotide sequence ID" value="NZ_CP023481.1"/>
</dbReference>
<dbReference type="PANTHER" id="PTHR36435">
    <property type="entry name" value="SLR1288 PROTEIN"/>
    <property type="match status" value="1"/>
</dbReference>
<keyword evidence="4" id="KW-0482">Metalloprotease</keyword>
<feature type="domain" description="CAAX prenyl protease 2/Lysostaphin resistance protein A-like" evidence="2">
    <location>
        <begin position="128"/>
        <end position="215"/>
    </location>
</feature>
<dbReference type="Proteomes" id="UP001341297">
    <property type="component" value="Unassembled WGS sequence"/>
</dbReference>
<keyword evidence="1" id="KW-0812">Transmembrane</keyword>
<sequence length="244" mass="27291">MRKQYWFIILTYVLMQLSSIVGVPLLYLLGVGKGQTPVQAKLTLTSVWSVIAFLLCLVIVLLILRTVPKTTLRNRPKASIGASVAWAVGGVFLALFAQSIAAMIEMKLFGANPESENTQMIMKLIQALPLMVIVSSVFGPILEEIIFRKIIFGAIYEKTNFFIAALFSSVLFSVVHIDFSHFLIYAAMGFTFAFLYVRTNRIIVPIFAHVAMNTFVVIIQTFQGQIQDYLERVEKVLLIIGGFL</sequence>
<dbReference type="GO" id="GO:0004175">
    <property type="term" value="F:endopeptidase activity"/>
    <property type="evidence" value="ECO:0007669"/>
    <property type="project" value="UniProtKB-ARBA"/>
</dbReference>
<evidence type="ECO:0000313" key="5">
    <source>
        <dbReference type="Proteomes" id="UP000036168"/>
    </source>
</evidence>
<evidence type="ECO:0000313" key="6">
    <source>
        <dbReference type="Proteomes" id="UP001341297"/>
    </source>
</evidence>
<dbReference type="EMBL" id="LECW02000020">
    <property type="protein sequence ID" value="KRT93710.1"/>
    <property type="molecule type" value="Genomic_DNA"/>
</dbReference>
<evidence type="ECO:0000259" key="2">
    <source>
        <dbReference type="Pfam" id="PF02517"/>
    </source>
</evidence>
<accession>A0A0T6BQ30</accession>
<comment type="caution">
    <text evidence="3">The sequence shown here is derived from an EMBL/GenBank/DDBJ whole genome shotgun (WGS) entry which is preliminary data.</text>
</comment>
<evidence type="ECO:0000313" key="3">
    <source>
        <dbReference type="EMBL" id="KRT93710.1"/>
    </source>
</evidence>
<feature type="transmembrane region" description="Helical" evidence="1">
    <location>
        <begin position="163"/>
        <end position="196"/>
    </location>
</feature>
<feature type="transmembrane region" description="Helical" evidence="1">
    <location>
        <begin position="7"/>
        <end position="30"/>
    </location>
</feature>
<feature type="transmembrane region" description="Helical" evidence="1">
    <location>
        <begin position="124"/>
        <end position="142"/>
    </location>
</feature>
<keyword evidence="1" id="KW-1133">Transmembrane helix</keyword>
<dbReference type="PANTHER" id="PTHR36435:SF6">
    <property type="entry name" value="ABORTIVE INFECTION PROTEIN"/>
    <property type="match status" value="1"/>
</dbReference>
<dbReference type="Pfam" id="PF02517">
    <property type="entry name" value="Rce1-like"/>
    <property type="match status" value="1"/>
</dbReference>
<name>A0A0T6BQ30_9BACI</name>
<evidence type="ECO:0000256" key="1">
    <source>
        <dbReference type="SAM" id="Phobius"/>
    </source>
</evidence>
<proteinExistence type="predicted"/>
<gene>
    <name evidence="3" type="ORF">AB447_218145</name>
    <name evidence="4" type="ORF">P8828_15315</name>
</gene>
<protein>
    <submittedName>
        <fullName evidence="4">CPBP family intramembrane metalloprotease</fullName>
        <ecNumber evidence="4">3.4.-.-</ecNumber>
    </submittedName>
    <submittedName>
        <fullName evidence="3">Peptidase</fullName>
    </submittedName>
</protein>
<keyword evidence="1" id="KW-0472">Membrane</keyword>
<dbReference type="EC" id="3.4.-.-" evidence="4"/>
<evidence type="ECO:0000313" key="4">
    <source>
        <dbReference type="EMBL" id="MEC0486172.1"/>
    </source>
</evidence>
<reference evidence="3" key="2">
    <citation type="submission" date="2015-10" db="EMBL/GenBank/DDBJ databases">
        <authorList>
            <person name="Gilbert D.G."/>
        </authorList>
    </citation>
    <scope>NUCLEOTIDE SEQUENCE</scope>
    <source>
        <strain evidence="3">GO-13</strain>
    </source>
</reference>
<dbReference type="AlphaFoldDB" id="A0A0T6BQ30"/>
<reference evidence="4 6" key="3">
    <citation type="submission" date="2023-03" db="EMBL/GenBank/DDBJ databases">
        <title>Agriculturally important microbes genome sequencing.</title>
        <authorList>
            <person name="Dunlap C."/>
        </authorList>
    </citation>
    <scope>NUCLEOTIDE SEQUENCE [LARGE SCALE GENOMIC DNA]</scope>
    <source>
        <strain evidence="4 6">CBP-3203</strain>
    </source>
</reference>
<feature type="transmembrane region" description="Helical" evidence="1">
    <location>
        <begin position="42"/>
        <end position="64"/>
    </location>
</feature>
<dbReference type="STRING" id="1664069.BGLY_0647"/>
<reference evidence="3 5" key="1">
    <citation type="journal article" date="2015" name="Int. J. Syst. Evol. Microbiol.">
        <title>Bacillus glycinifermentans sp. nov., isolated from fermented soybean paste.</title>
        <authorList>
            <person name="Kim S.J."/>
            <person name="Dunlap C.A."/>
            <person name="Kwon S.W."/>
            <person name="Rooney A.P."/>
        </authorList>
    </citation>
    <scope>NUCLEOTIDE SEQUENCE [LARGE SCALE GENOMIC DNA]</scope>
    <source>
        <strain evidence="3 5">GO-13</strain>
    </source>
</reference>
<feature type="transmembrane region" description="Helical" evidence="1">
    <location>
        <begin position="84"/>
        <end position="104"/>
    </location>
</feature>
<feature type="transmembrane region" description="Helical" evidence="1">
    <location>
        <begin position="202"/>
        <end position="222"/>
    </location>
</feature>
<keyword evidence="6" id="KW-1185">Reference proteome</keyword>
<organism evidence="3 5">
    <name type="scientific">Bacillus glycinifermentans</name>
    <dbReference type="NCBI Taxonomy" id="1664069"/>
    <lineage>
        <taxon>Bacteria</taxon>
        <taxon>Bacillati</taxon>
        <taxon>Bacillota</taxon>
        <taxon>Bacilli</taxon>
        <taxon>Bacillales</taxon>
        <taxon>Bacillaceae</taxon>
        <taxon>Bacillus</taxon>
    </lineage>
</organism>
<keyword evidence="4" id="KW-0645">Protease</keyword>
<keyword evidence="4" id="KW-0378">Hydrolase</keyword>
<dbReference type="EMBL" id="JARRTL010000014">
    <property type="protein sequence ID" value="MEC0486172.1"/>
    <property type="molecule type" value="Genomic_DNA"/>
</dbReference>
<dbReference type="Proteomes" id="UP000036168">
    <property type="component" value="Unassembled WGS sequence"/>
</dbReference>
<dbReference type="InterPro" id="IPR003675">
    <property type="entry name" value="Rce1/LyrA-like_dom"/>
</dbReference>
<dbReference type="InterPro" id="IPR052710">
    <property type="entry name" value="CAAX_protease"/>
</dbReference>